<reference evidence="1 2" key="1">
    <citation type="submission" date="2023-07" db="EMBL/GenBank/DDBJ databases">
        <title>Genomic Encyclopedia of Type Strains, Phase IV (KMG-IV): sequencing the most valuable type-strain genomes for metagenomic binning, comparative biology and taxonomic classification.</title>
        <authorList>
            <person name="Goeker M."/>
        </authorList>
    </citation>
    <scope>NUCLEOTIDE SEQUENCE [LARGE SCALE GENOMIC DNA]</scope>
    <source>
        <strain evidence="1 2">DSM 19922</strain>
    </source>
</reference>
<organism evidence="1 2">
    <name type="scientific">Azospirillum picis</name>
    <dbReference type="NCBI Taxonomy" id="488438"/>
    <lineage>
        <taxon>Bacteria</taxon>
        <taxon>Pseudomonadati</taxon>
        <taxon>Pseudomonadota</taxon>
        <taxon>Alphaproteobacteria</taxon>
        <taxon>Rhodospirillales</taxon>
        <taxon>Azospirillaceae</taxon>
        <taxon>Azospirillum</taxon>
    </lineage>
</organism>
<dbReference type="Gene3D" id="3.15.30.10">
    <property type="entry name" value="putative capsid protein of prophage domain like"/>
    <property type="match status" value="1"/>
</dbReference>
<keyword evidence="2" id="KW-1185">Reference proteome</keyword>
<dbReference type="EMBL" id="JAUSVU010000002">
    <property type="protein sequence ID" value="MDQ0531796.1"/>
    <property type="molecule type" value="Genomic_DNA"/>
</dbReference>
<protein>
    <recommendedName>
        <fullName evidence="3">Major capsid protein</fullName>
    </recommendedName>
</protein>
<dbReference type="RefSeq" id="WP_209978701.1">
    <property type="nucleotide sequence ID" value="NZ_JAGINO010000002.1"/>
</dbReference>
<accession>A0ABU0MEW5</accession>
<comment type="caution">
    <text evidence="1">The sequence shown here is derived from an EMBL/GenBank/DDBJ whole genome shotgun (WGS) entry which is preliminary data.</text>
</comment>
<evidence type="ECO:0000313" key="2">
    <source>
        <dbReference type="Proteomes" id="UP001244552"/>
    </source>
</evidence>
<sequence>MVDIFSTAVLAGVVRQVKTPPSFLLDRYFTSETRSTTEEIAFDLITRRRRLAPFVSPMVAGKVVASQGYTTNTFKPAYTKDRRSFNPNRALKRTVGEAIGGAVLAPADRMRLLLVEDLEDQTDMLTRRFEWMATSALTTGSVTVVGELYPSVVVNFGRDGSLTVTLSGTARWGQSAAAILDNLQDWALLVLQKSGSMPTDLIMGVDVWKVFRKDPAVVEKLKQWKDQAVSLNTGAMNAPVEGGQFMGQVDGFNVFVYSSWYEDEQGAEHSMWPAGTVVLTGVGVEGVRAFGAIRDDEAGLQALPYFPKSWVEKDPAIRQLLMQSAPLMVPTNVNASLAAQVL</sequence>
<dbReference type="InterPro" id="IPR005564">
    <property type="entry name" value="Major_capsid_GpE"/>
</dbReference>
<dbReference type="HAMAP" id="MF_04133">
    <property type="entry name" value="CAPSID_LAMBDA"/>
    <property type="match status" value="1"/>
</dbReference>
<dbReference type="Pfam" id="PF03864">
    <property type="entry name" value="Phage_cap_E"/>
    <property type="match status" value="1"/>
</dbReference>
<proteinExistence type="inferred from homology"/>
<gene>
    <name evidence="1" type="ORF">QO018_000632</name>
</gene>
<name>A0ABU0MEW5_9PROT</name>
<dbReference type="Gene3D" id="3.30.1930.10">
    <property type="entry name" value="capsid protein of prophage domain"/>
    <property type="match status" value="1"/>
</dbReference>
<evidence type="ECO:0000313" key="1">
    <source>
        <dbReference type="EMBL" id="MDQ0531796.1"/>
    </source>
</evidence>
<evidence type="ECO:0008006" key="3">
    <source>
        <dbReference type="Google" id="ProtNLM"/>
    </source>
</evidence>
<dbReference type="Proteomes" id="UP001244552">
    <property type="component" value="Unassembled WGS sequence"/>
</dbReference>